<evidence type="ECO:0000313" key="8">
    <source>
        <dbReference type="Proteomes" id="UP000570493"/>
    </source>
</evidence>
<dbReference type="InterPro" id="IPR035994">
    <property type="entry name" value="Nucleoside_phosphorylase_sf"/>
</dbReference>
<keyword evidence="2 5" id="KW-0328">Glycosyltransferase</keyword>
<keyword evidence="3 5" id="KW-0808">Transferase</keyword>
<reference evidence="7" key="1">
    <citation type="submission" date="2020-04" db="EMBL/GenBank/DDBJ databases">
        <title>Genome Sequencing for Pseudoaltermonas arctica.</title>
        <authorList>
            <person name="Elkins N.S."/>
        </authorList>
    </citation>
    <scope>NUCLEOTIDE SEQUENCE [LARGE SCALE GENOMIC DNA]</scope>
    <source>
        <strain evidence="7">NEC-BIFX-2020_0012</strain>
    </source>
</reference>
<feature type="active site" description="Proton donor" evidence="5">
    <location>
        <position position="205"/>
    </location>
</feature>
<comment type="function">
    <text evidence="5">Catalyzes the reversible phosphorolytic breakdown of the N-glycosidic bond in the beta-(deoxy)ribonucleoside molecules, with the formation of the corresponding free purine bases and pentose-1-phosphate.</text>
</comment>
<feature type="binding site" description="in other chain" evidence="5">
    <location>
        <begin position="180"/>
        <end position="182"/>
    </location>
    <ligand>
        <name>a purine D-ribonucleoside</name>
        <dbReference type="ChEBI" id="CHEBI:142355"/>
        <note>ligand shared between dimeric partners</note>
    </ligand>
</feature>
<feature type="binding site" description="in other chain" evidence="5">
    <location>
        <position position="21"/>
    </location>
    <ligand>
        <name>phosphate</name>
        <dbReference type="ChEBI" id="CHEBI:43474"/>
        <note>ligand shared between dimeric partners</note>
    </ligand>
</feature>
<dbReference type="PROSITE" id="PS01232">
    <property type="entry name" value="PNP_UDP_1"/>
    <property type="match status" value="1"/>
</dbReference>
<organism evidence="7 8">
    <name type="scientific">Pseudoalteromonas arctica</name>
    <dbReference type="NCBI Taxonomy" id="394751"/>
    <lineage>
        <taxon>Bacteria</taxon>
        <taxon>Pseudomonadati</taxon>
        <taxon>Pseudomonadota</taxon>
        <taxon>Gammaproteobacteria</taxon>
        <taxon>Alteromonadales</taxon>
        <taxon>Pseudoalteromonadaceae</taxon>
        <taxon>Pseudoalteromonas</taxon>
    </lineage>
</organism>
<dbReference type="NCBIfam" id="TIGR00107">
    <property type="entry name" value="deoD"/>
    <property type="match status" value="1"/>
</dbReference>
<evidence type="ECO:0000256" key="1">
    <source>
        <dbReference type="ARBA" id="ARBA00010456"/>
    </source>
</evidence>
<keyword evidence="8" id="KW-1185">Reference proteome</keyword>
<dbReference type="InterPro" id="IPR004402">
    <property type="entry name" value="DeoD-type"/>
</dbReference>
<dbReference type="EC" id="2.4.2.1" evidence="5"/>
<comment type="catalytic activity">
    <reaction evidence="5">
        <text>a purine 2'-deoxy-D-ribonucleoside + phosphate = a purine nucleobase + 2-deoxy-alpha-D-ribose 1-phosphate</text>
        <dbReference type="Rhea" id="RHEA:36431"/>
        <dbReference type="ChEBI" id="CHEBI:26386"/>
        <dbReference type="ChEBI" id="CHEBI:43474"/>
        <dbReference type="ChEBI" id="CHEBI:57259"/>
        <dbReference type="ChEBI" id="CHEBI:142361"/>
        <dbReference type="EC" id="2.4.2.1"/>
    </reaction>
</comment>
<evidence type="ECO:0000256" key="4">
    <source>
        <dbReference type="ARBA" id="ARBA00048447"/>
    </source>
</evidence>
<dbReference type="PANTHER" id="PTHR43691:SF11">
    <property type="entry name" value="FI09636P-RELATED"/>
    <property type="match status" value="1"/>
</dbReference>
<sequence length="235" mass="25274">MSTPHIDANNGDFAQTVLMPGDPLRAQYIAENFLDDAVKVAGVRNMYGFTGTYKGKLVSIMGSGMGIPSMSIYARELIVSYGVKNLIRIGTCGGIGSDIKIRDVIFAQGASTDSNVNRARVRGYDFSAIADFDLLLNGVNAAKELGIKAKVGNVFTTDTFYQADNTFYQELDKLGMLAIDMETAGLYGVAAEYGAKAMALFTVSDHVITGEATPSEERQSTFNEMVKIALESIEA</sequence>
<evidence type="ECO:0000313" key="7">
    <source>
        <dbReference type="EMBL" id="NMM41691.1"/>
    </source>
</evidence>
<dbReference type="GO" id="GO:0005829">
    <property type="term" value="C:cytosol"/>
    <property type="evidence" value="ECO:0007669"/>
    <property type="project" value="TreeGrafter"/>
</dbReference>
<dbReference type="Gene3D" id="3.40.50.1580">
    <property type="entry name" value="Nucleoside phosphorylase domain"/>
    <property type="match status" value="1"/>
</dbReference>
<dbReference type="PANTHER" id="PTHR43691">
    <property type="entry name" value="URIDINE PHOSPHORYLASE"/>
    <property type="match status" value="1"/>
</dbReference>
<comment type="catalytic activity">
    <reaction evidence="5">
        <text>a purine D-ribonucleoside + phosphate = a purine nucleobase + alpha-D-ribose 1-phosphate</text>
        <dbReference type="Rhea" id="RHEA:19805"/>
        <dbReference type="ChEBI" id="CHEBI:26386"/>
        <dbReference type="ChEBI" id="CHEBI:43474"/>
        <dbReference type="ChEBI" id="CHEBI:57720"/>
        <dbReference type="ChEBI" id="CHEBI:142355"/>
        <dbReference type="EC" id="2.4.2.1"/>
    </reaction>
</comment>
<gene>
    <name evidence="5 7" type="primary">deoD</name>
    <name evidence="7" type="ORF">HHO47_12895</name>
</gene>
<name>A0A7Y0HBI8_9GAMM</name>
<evidence type="ECO:0000256" key="3">
    <source>
        <dbReference type="ARBA" id="ARBA00022679"/>
    </source>
</evidence>
<dbReference type="GO" id="GO:0006152">
    <property type="term" value="P:purine nucleoside catabolic process"/>
    <property type="evidence" value="ECO:0007669"/>
    <property type="project" value="TreeGrafter"/>
</dbReference>
<evidence type="ECO:0000256" key="5">
    <source>
        <dbReference type="HAMAP-Rule" id="MF_01627"/>
    </source>
</evidence>
<comment type="similarity">
    <text evidence="1 5">Belongs to the PNP/UDP phosphorylase family.</text>
</comment>
<dbReference type="AlphaFoldDB" id="A0A7Y0HBI8"/>
<comment type="caution">
    <text evidence="7">The sequence shown here is derived from an EMBL/GenBank/DDBJ whole genome shotgun (WGS) entry which is preliminary data.</text>
</comment>
<comment type="subunit">
    <text evidence="5">Homohexamer; trimer of homodimers.</text>
</comment>
<dbReference type="InterPro" id="IPR018016">
    <property type="entry name" value="Nucleoside_phosphorylase_CS"/>
</dbReference>
<proteinExistence type="inferred from homology"/>
<comment type="catalytic activity">
    <reaction evidence="4">
        <text>uridine + phosphate = alpha-D-ribose 1-phosphate + uracil</text>
        <dbReference type="Rhea" id="RHEA:24388"/>
        <dbReference type="ChEBI" id="CHEBI:16704"/>
        <dbReference type="ChEBI" id="CHEBI:17568"/>
        <dbReference type="ChEBI" id="CHEBI:43474"/>
        <dbReference type="ChEBI" id="CHEBI:57720"/>
        <dbReference type="EC" id="2.4.2.3"/>
    </reaction>
</comment>
<dbReference type="SUPFAM" id="SSF53167">
    <property type="entry name" value="Purine and uridine phosphorylases"/>
    <property type="match status" value="1"/>
</dbReference>
<dbReference type="RefSeq" id="WP_169020661.1">
    <property type="nucleotide sequence ID" value="NZ_JABBMT010000020.1"/>
</dbReference>
<feature type="binding site" description="in other chain" evidence="5">
    <location>
        <begin position="88"/>
        <end position="91"/>
    </location>
    <ligand>
        <name>phosphate</name>
        <dbReference type="ChEBI" id="CHEBI:43474"/>
        <note>ligand shared between dimeric partners</note>
    </ligand>
</feature>
<dbReference type="HAMAP" id="MF_01627">
    <property type="entry name" value="Pur_nucleosid_phosp"/>
    <property type="match status" value="1"/>
</dbReference>
<dbReference type="GO" id="GO:0004850">
    <property type="term" value="F:uridine phosphorylase activity"/>
    <property type="evidence" value="ECO:0007669"/>
    <property type="project" value="UniProtKB-EC"/>
</dbReference>
<feature type="binding site" evidence="5">
    <location>
        <position position="5"/>
    </location>
    <ligand>
        <name>a purine D-ribonucleoside</name>
        <dbReference type="ChEBI" id="CHEBI:142355"/>
        <note>ligand shared between dimeric partners</note>
    </ligand>
</feature>
<evidence type="ECO:0000259" key="6">
    <source>
        <dbReference type="Pfam" id="PF01048"/>
    </source>
</evidence>
<dbReference type="NCBIfam" id="NF004489">
    <property type="entry name" value="PRK05819.1"/>
    <property type="match status" value="1"/>
</dbReference>
<feature type="binding site" description="in other chain" evidence="5">
    <location>
        <begin position="204"/>
        <end position="205"/>
    </location>
    <ligand>
        <name>a purine D-ribonucleoside</name>
        <dbReference type="ChEBI" id="CHEBI:142355"/>
        <note>ligand shared between dimeric partners</note>
    </ligand>
</feature>
<accession>A0A7Y0HBI8</accession>
<dbReference type="CDD" id="cd09006">
    <property type="entry name" value="PNP_EcPNPI-like"/>
    <property type="match status" value="1"/>
</dbReference>
<feature type="domain" description="Nucleoside phosphorylase" evidence="6">
    <location>
        <begin position="17"/>
        <end position="228"/>
    </location>
</feature>
<feature type="site" description="Important for catalytic activity" evidence="5">
    <location>
        <position position="218"/>
    </location>
</feature>
<dbReference type="Pfam" id="PF01048">
    <property type="entry name" value="PNP_UDP_1"/>
    <property type="match status" value="1"/>
</dbReference>
<dbReference type="InterPro" id="IPR000845">
    <property type="entry name" value="Nucleoside_phosphorylase_d"/>
</dbReference>
<feature type="binding site" evidence="5">
    <location>
        <position position="44"/>
    </location>
    <ligand>
        <name>phosphate</name>
        <dbReference type="ChEBI" id="CHEBI:43474"/>
        <note>ligand shared between dimeric partners</note>
    </ligand>
</feature>
<evidence type="ECO:0000256" key="2">
    <source>
        <dbReference type="ARBA" id="ARBA00022676"/>
    </source>
</evidence>
<protein>
    <recommendedName>
        <fullName evidence="5">Purine nucleoside phosphorylase DeoD-type</fullName>
        <shortName evidence="5">PNP</shortName>
        <ecNumber evidence="5">2.4.2.1</ecNumber>
    </recommendedName>
</protein>
<dbReference type="Proteomes" id="UP000570493">
    <property type="component" value="Unassembled WGS sequence"/>
</dbReference>
<dbReference type="NCBIfam" id="NF009914">
    <property type="entry name" value="PRK13374.1"/>
    <property type="match status" value="1"/>
</dbReference>
<dbReference type="EMBL" id="JABBMT010000020">
    <property type="protein sequence ID" value="NMM41691.1"/>
    <property type="molecule type" value="Genomic_DNA"/>
</dbReference>
<dbReference type="GO" id="GO:0004731">
    <property type="term" value="F:purine-nucleoside phosphorylase activity"/>
    <property type="evidence" value="ECO:0007669"/>
    <property type="project" value="UniProtKB-UniRule"/>
</dbReference>
<feature type="binding site" description="in other chain" evidence="5">
    <location>
        <position position="25"/>
    </location>
    <ligand>
        <name>phosphate</name>
        <dbReference type="ChEBI" id="CHEBI:43474"/>
        <note>ligand shared between dimeric partners</note>
    </ligand>
</feature>